<comment type="caution">
    <text evidence="6">The sequence shown here is derived from an EMBL/GenBank/DDBJ whole genome shotgun (WGS) entry which is preliminary data.</text>
</comment>
<sequence length="760" mass="85025">MLLSEATVKRNPLTIAKSVDLVIIGGGLSGTCTAITAARSGIKVVLVTDRPVLGGNASSEVRLWVLGATSHMGNNNRWAREGGIVDELLVENTYRNPEGNPLIFDTIILEKVVQEPNITLLLNTAVYDLEKSDGETISKVFAFCSQNSTSYELTAPLFCDASGDGIVGFLAGAAFRMGAESSAEFGEQFAPTKEYGELLGHSLYFYSKDTGKPVRFVPPAFAIDVTQKVPKFQRFNAHEQGCQLWWLEYGGRLDTVHETETIKWELWKVVYGIWNYIKNSGKFPESDTMTLEWVGAIPGKRESRRFEGDFILTQPDIVEQRPHYDDIAYGGWSIDLHPADGIFSEKPGCNQWHSKGIYGIPYRSYYSKNITNLFLAGRIISTSHVAFASSRVMATCALGGQAVGMAAALCIKNNWLPRDLSSPERIKGLQHELMKIGHHIPGLFLHDPADLAHQAAFSSSSTLVLNELTADTEPFLMEHSMGQMLPVKQGKMPVITMQVYAAKQTQLVVELRKCLKNGNYTPDHLLKTLTLPLRQGRNDIRLDFNVLIEDDTYAFIIFRKNEAVSFCYSNKRITGILSVFNLVNEAVSNFGQQQPPEDIGMESFEFWCPQRRPLGLNIAMEIEPGINCFDAENVKNGLQRPTIKPNAFVADFSDADPEIAITWSTGQKVKRIELSFDTDFDHPMESVLLTHPESVMPFCVRSFQILDNKGKIVYQEDDNYQTRRTIIFPAPVYTSRLRIKLTHPSENVPASMMEVRVYEN</sequence>
<evidence type="ECO:0000313" key="6">
    <source>
        <dbReference type="EMBL" id="MDR6941053.1"/>
    </source>
</evidence>
<evidence type="ECO:0000256" key="1">
    <source>
        <dbReference type="ARBA" id="ARBA00022485"/>
    </source>
</evidence>
<keyword evidence="5" id="KW-0411">Iron-sulfur</keyword>
<dbReference type="Gene3D" id="3.50.50.60">
    <property type="entry name" value="FAD/NAD(P)-binding domain"/>
    <property type="match status" value="1"/>
</dbReference>
<dbReference type="EMBL" id="JAVDUU010000001">
    <property type="protein sequence ID" value="MDR6941053.1"/>
    <property type="molecule type" value="Genomic_DNA"/>
</dbReference>
<proteinExistence type="predicted"/>
<dbReference type="Pfam" id="PF12831">
    <property type="entry name" value="FAD_oxidored"/>
    <property type="match status" value="1"/>
</dbReference>
<dbReference type="RefSeq" id="WP_310092383.1">
    <property type="nucleotide sequence ID" value="NZ_JAVDUU010000001.1"/>
</dbReference>
<reference evidence="6 7" key="1">
    <citation type="submission" date="2023-07" db="EMBL/GenBank/DDBJ databases">
        <title>Sorghum-associated microbial communities from plants grown in Nebraska, USA.</title>
        <authorList>
            <person name="Schachtman D."/>
        </authorList>
    </citation>
    <scope>NUCLEOTIDE SEQUENCE [LARGE SCALE GENOMIC DNA]</scope>
    <source>
        <strain evidence="6 7">3262</strain>
    </source>
</reference>
<evidence type="ECO:0000313" key="7">
    <source>
        <dbReference type="Proteomes" id="UP001247620"/>
    </source>
</evidence>
<dbReference type="SUPFAM" id="SSF51905">
    <property type="entry name" value="FAD/NAD(P)-binding domain"/>
    <property type="match status" value="1"/>
</dbReference>
<gene>
    <name evidence="6" type="ORF">J2W55_000881</name>
</gene>
<protein>
    <recommendedName>
        <fullName evidence="8">FAD dependent oxidoreductase</fullName>
    </recommendedName>
</protein>
<keyword evidence="4" id="KW-0408">Iron</keyword>
<evidence type="ECO:0000256" key="5">
    <source>
        <dbReference type="ARBA" id="ARBA00023014"/>
    </source>
</evidence>
<dbReference type="Proteomes" id="UP001247620">
    <property type="component" value="Unassembled WGS sequence"/>
</dbReference>
<keyword evidence="2" id="KW-0479">Metal-binding</keyword>
<keyword evidence="3" id="KW-0560">Oxidoreductase</keyword>
<evidence type="ECO:0000256" key="2">
    <source>
        <dbReference type="ARBA" id="ARBA00022723"/>
    </source>
</evidence>
<dbReference type="InterPro" id="IPR039650">
    <property type="entry name" value="HdrA-like"/>
</dbReference>
<dbReference type="PANTHER" id="PTHR43498">
    <property type="entry name" value="FERREDOXIN:COB-COM HETERODISULFIDE REDUCTASE SUBUNIT A"/>
    <property type="match status" value="1"/>
</dbReference>
<name>A0ABU1T6W6_9SPHI</name>
<accession>A0ABU1T6W6</accession>
<evidence type="ECO:0000256" key="3">
    <source>
        <dbReference type="ARBA" id="ARBA00023002"/>
    </source>
</evidence>
<keyword evidence="7" id="KW-1185">Reference proteome</keyword>
<dbReference type="PANTHER" id="PTHR43498:SF1">
    <property type="entry name" value="COB--COM HETERODISULFIDE REDUCTASE IRON-SULFUR SUBUNIT A"/>
    <property type="match status" value="1"/>
</dbReference>
<evidence type="ECO:0008006" key="8">
    <source>
        <dbReference type="Google" id="ProtNLM"/>
    </source>
</evidence>
<dbReference type="InterPro" id="IPR036188">
    <property type="entry name" value="FAD/NAD-bd_sf"/>
</dbReference>
<keyword evidence="1" id="KW-0004">4Fe-4S</keyword>
<evidence type="ECO:0000256" key="4">
    <source>
        <dbReference type="ARBA" id="ARBA00023004"/>
    </source>
</evidence>
<organism evidence="6 7">
    <name type="scientific">Mucilaginibacter pocheonensis</name>
    <dbReference type="NCBI Taxonomy" id="398050"/>
    <lineage>
        <taxon>Bacteria</taxon>
        <taxon>Pseudomonadati</taxon>
        <taxon>Bacteroidota</taxon>
        <taxon>Sphingobacteriia</taxon>
        <taxon>Sphingobacteriales</taxon>
        <taxon>Sphingobacteriaceae</taxon>
        <taxon>Mucilaginibacter</taxon>
    </lineage>
</organism>